<organism evidence="2 3">
    <name type="scientific">Solibaculum mannosilyticum</name>
    <dbReference type="NCBI Taxonomy" id="2780922"/>
    <lineage>
        <taxon>Bacteria</taxon>
        <taxon>Bacillati</taxon>
        <taxon>Bacillota</taxon>
        <taxon>Clostridia</taxon>
        <taxon>Eubacteriales</taxon>
        <taxon>Oscillospiraceae</taxon>
        <taxon>Solibaculum</taxon>
    </lineage>
</organism>
<feature type="domain" description="Glycosyltransferase subfamily 4-like N-terminal" evidence="1">
    <location>
        <begin position="13"/>
        <end position="177"/>
    </location>
</feature>
<dbReference type="AlphaFoldDB" id="A0A7I8D641"/>
<dbReference type="PANTHER" id="PTHR12526">
    <property type="entry name" value="GLYCOSYLTRANSFERASE"/>
    <property type="match status" value="1"/>
</dbReference>
<dbReference type="Pfam" id="PF13692">
    <property type="entry name" value="Glyco_trans_1_4"/>
    <property type="match status" value="1"/>
</dbReference>
<dbReference type="InterPro" id="IPR028098">
    <property type="entry name" value="Glyco_trans_4-like_N"/>
</dbReference>
<gene>
    <name evidence="2" type="ORF">C12CBH8_21340</name>
</gene>
<protein>
    <recommendedName>
        <fullName evidence="1">Glycosyltransferase subfamily 4-like N-terminal domain-containing protein</fullName>
    </recommendedName>
</protein>
<name>A0A7I8D641_9FIRM</name>
<dbReference type="Pfam" id="PF13439">
    <property type="entry name" value="Glyco_transf_4"/>
    <property type="match status" value="1"/>
</dbReference>
<dbReference type="Proteomes" id="UP000593890">
    <property type="component" value="Chromosome"/>
</dbReference>
<reference evidence="3" key="1">
    <citation type="submission" date="2020-07" db="EMBL/GenBank/DDBJ databases">
        <title>Complete genome sequencing of Clostridia bacterium strain 12CBH8.</title>
        <authorList>
            <person name="Sakamoto M."/>
            <person name="Murakami T."/>
            <person name="Mori H."/>
        </authorList>
    </citation>
    <scope>NUCLEOTIDE SEQUENCE [LARGE SCALE GENOMIC DNA]</scope>
    <source>
        <strain evidence="3">12CBH8</strain>
    </source>
</reference>
<accession>A0A7I8D641</accession>
<dbReference type="Gene3D" id="3.40.50.2000">
    <property type="entry name" value="Glycogen Phosphorylase B"/>
    <property type="match status" value="2"/>
</dbReference>
<dbReference type="RefSeq" id="WP_171846273.1">
    <property type="nucleotide sequence ID" value="NZ_AP023321.1"/>
</dbReference>
<evidence type="ECO:0000259" key="1">
    <source>
        <dbReference type="Pfam" id="PF13439"/>
    </source>
</evidence>
<dbReference type="KEGG" id="sman:C12CBH8_21340"/>
<evidence type="ECO:0000313" key="2">
    <source>
        <dbReference type="EMBL" id="BCI61495.1"/>
    </source>
</evidence>
<dbReference type="SUPFAM" id="SSF53756">
    <property type="entry name" value="UDP-Glycosyltransferase/glycogen phosphorylase"/>
    <property type="match status" value="1"/>
</dbReference>
<proteinExistence type="predicted"/>
<dbReference type="CDD" id="cd03811">
    <property type="entry name" value="GT4_GT28_WabH-like"/>
    <property type="match status" value="1"/>
</dbReference>
<sequence>MRRIAIFQRDLGVGGIQRALLNLLHHIDFTRYRIDLYLCDKENFFECSFPKEIQVHYRPRLPYWCRFVPFFLLRHFFPRPRITEHYDVAIDFGGDHNETALDCCICPADKRILFFHTDVGTKYRLNPKYRILFGFFKGKFHCFDEFVAVSEGIVSPFRQVTGIKDKPIHVIPNYIDVPAVLEKSRETVDFQVDANRCNFVAVGRMCHPKGFDLLLEDFAKAVKRRDDLHLYFIGDGPDRGQLELLVSTLHLESHVTMLGGRPNPFPYMALMDALVLTSRFEGQAIVVQEARVLGLPVIAPKRLEKVNPLVHGVDDIADALVSFQKTSKSPDLLEQYNASVLQKLDELLCS</sequence>
<keyword evidence="3" id="KW-1185">Reference proteome</keyword>
<evidence type="ECO:0000313" key="3">
    <source>
        <dbReference type="Proteomes" id="UP000593890"/>
    </source>
</evidence>
<dbReference type="EMBL" id="AP023321">
    <property type="protein sequence ID" value="BCI61495.1"/>
    <property type="molecule type" value="Genomic_DNA"/>
</dbReference>